<gene>
    <name evidence="1" type="ORF">EDI28_02875</name>
</gene>
<comment type="caution">
    <text evidence="1">The sequence shown here is derived from an EMBL/GenBank/DDBJ whole genome shotgun (WGS) entry which is preliminary data.</text>
</comment>
<organism evidence="1 2">
    <name type="scientific">Photobacterium chitinilyticum</name>
    <dbReference type="NCBI Taxonomy" id="2485123"/>
    <lineage>
        <taxon>Bacteria</taxon>
        <taxon>Pseudomonadati</taxon>
        <taxon>Pseudomonadota</taxon>
        <taxon>Gammaproteobacteria</taxon>
        <taxon>Vibrionales</taxon>
        <taxon>Vibrionaceae</taxon>
        <taxon>Photobacterium</taxon>
    </lineage>
</organism>
<dbReference type="AlphaFoldDB" id="A0A3S3R2X1"/>
<dbReference type="Proteomes" id="UP000287563">
    <property type="component" value="Unassembled WGS sequence"/>
</dbReference>
<evidence type="ECO:0000313" key="2">
    <source>
        <dbReference type="Proteomes" id="UP000287563"/>
    </source>
</evidence>
<protein>
    <submittedName>
        <fullName evidence="1">Uncharacterized protein</fullName>
    </submittedName>
</protein>
<dbReference type="EMBL" id="RJLM01000001">
    <property type="protein sequence ID" value="RWX57000.1"/>
    <property type="molecule type" value="Genomic_DNA"/>
</dbReference>
<sequence>MQRCKEFKQATTWINLLTKLEKQPRLVGILQSSTSLAKQLISCCQNQNLMSFCKTKGAEQQLMAETIAVSACDTLICDRQHYNDLIYILSLRHQPMTVILNQENYMPDWCWQLPQHQFLCQQDII</sequence>
<keyword evidence="2" id="KW-1185">Reference proteome</keyword>
<accession>A0A3S3R2X1</accession>
<dbReference type="RefSeq" id="WP_128782314.1">
    <property type="nucleotide sequence ID" value="NZ_RJLM01000001.1"/>
</dbReference>
<name>A0A3S3R2X1_9GAMM</name>
<evidence type="ECO:0000313" key="1">
    <source>
        <dbReference type="EMBL" id="RWX57000.1"/>
    </source>
</evidence>
<proteinExistence type="predicted"/>
<reference evidence="1 2" key="1">
    <citation type="submission" date="2018-11" db="EMBL/GenBank/DDBJ databases">
        <title>Photobacterium sp. BEI247 sp. nov., a marine bacterium isolated from Yongle Blue Hole in the South China Sea.</title>
        <authorList>
            <person name="Wang X."/>
        </authorList>
    </citation>
    <scope>NUCLEOTIDE SEQUENCE [LARGE SCALE GENOMIC DNA]</scope>
    <source>
        <strain evidence="2">BEI247</strain>
    </source>
</reference>
<dbReference type="OrthoDB" id="5815706at2"/>